<dbReference type="STRING" id="115783.SAMN02745119_02373"/>
<keyword evidence="2" id="KW-1185">Reference proteome</keyword>
<sequence>MTNDNALQMTPEDHQKAFTEVAFLIESFANTIDNIMGGATAPVGRIAGRSIARKLPLNLHQPTLASVLEVLSKRMQAGFQMTASTTTETSSEITFERCALRDVCALRSIETGSAVCRLFHSYFDGMVNELLHRPVKSEIVETGPVCRITTCSQ</sequence>
<organism evidence="1 2">
    <name type="scientific">Trichlorobacter thiogenes</name>
    <dbReference type="NCBI Taxonomy" id="115783"/>
    <lineage>
        <taxon>Bacteria</taxon>
        <taxon>Pseudomonadati</taxon>
        <taxon>Thermodesulfobacteriota</taxon>
        <taxon>Desulfuromonadia</taxon>
        <taxon>Geobacterales</taxon>
        <taxon>Geobacteraceae</taxon>
        <taxon>Trichlorobacter</taxon>
    </lineage>
</organism>
<evidence type="ECO:0000313" key="2">
    <source>
        <dbReference type="Proteomes" id="UP000190102"/>
    </source>
</evidence>
<gene>
    <name evidence="1" type="ORF">SAMN02745119_02373</name>
</gene>
<dbReference type="EMBL" id="FUWR01000013">
    <property type="protein sequence ID" value="SKA02319.1"/>
    <property type="molecule type" value="Genomic_DNA"/>
</dbReference>
<evidence type="ECO:0000313" key="1">
    <source>
        <dbReference type="EMBL" id="SKA02319.1"/>
    </source>
</evidence>
<name>A0A1T4QF05_9BACT</name>
<accession>A0A1T4QF05</accession>
<proteinExistence type="predicted"/>
<dbReference type="RefSeq" id="WP_078790638.1">
    <property type="nucleotide sequence ID" value="NZ_FUWR01000013.1"/>
</dbReference>
<dbReference type="Proteomes" id="UP000190102">
    <property type="component" value="Unassembled WGS sequence"/>
</dbReference>
<dbReference type="AlphaFoldDB" id="A0A1T4QF05"/>
<evidence type="ECO:0008006" key="3">
    <source>
        <dbReference type="Google" id="ProtNLM"/>
    </source>
</evidence>
<dbReference type="OrthoDB" id="5430987at2"/>
<protein>
    <recommendedName>
        <fullName evidence="3">Metanogen output domain-containing protein</fullName>
    </recommendedName>
</protein>
<reference evidence="2" key="1">
    <citation type="submission" date="2017-02" db="EMBL/GenBank/DDBJ databases">
        <authorList>
            <person name="Varghese N."/>
            <person name="Submissions S."/>
        </authorList>
    </citation>
    <scope>NUCLEOTIDE SEQUENCE [LARGE SCALE GENOMIC DNA]</scope>
    <source>
        <strain evidence="2">ATCC BAA-34</strain>
    </source>
</reference>